<reference evidence="1 2" key="1">
    <citation type="submission" date="2021-06" db="EMBL/GenBank/DDBJ databases">
        <authorList>
            <person name="Palmer J.M."/>
        </authorList>
    </citation>
    <scope>NUCLEOTIDE SEQUENCE [LARGE SCALE GENOMIC DNA]</scope>
    <source>
        <strain evidence="1 2">MEX-2019</strain>
        <tissue evidence="1">Muscle</tissue>
    </source>
</reference>
<protein>
    <submittedName>
        <fullName evidence="1">Uncharacterized protein</fullName>
    </submittedName>
</protein>
<dbReference type="Proteomes" id="UP001311232">
    <property type="component" value="Unassembled WGS sequence"/>
</dbReference>
<name>A0AAV9QY46_9TELE</name>
<comment type="caution">
    <text evidence="1">The sequence shown here is derived from an EMBL/GenBank/DDBJ whole genome shotgun (WGS) entry which is preliminary data.</text>
</comment>
<proteinExistence type="predicted"/>
<keyword evidence="2" id="KW-1185">Reference proteome</keyword>
<accession>A0AAV9QY46</accession>
<evidence type="ECO:0000313" key="2">
    <source>
        <dbReference type="Proteomes" id="UP001311232"/>
    </source>
</evidence>
<sequence length="115" mass="13286">MKMIHPRQILNSHKHSCTMIYKIKYSSFSSDFRVEKKLGVMLRQGRLVFMQSLCGRASWSGERSCGAFHEYGAAHLDAFRAFQTSDARYVHPNHPTLELGNLNFWSQSEKLSFLT</sequence>
<organism evidence="1 2">
    <name type="scientific">Crenichthys baileyi</name>
    <name type="common">White River springfish</name>
    <dbReference type="NCBI Taxonomy" id="28760"/>
    <lineage>
        <taxon>Eukaryota</taxon>
        <taxon>Metazoa</taxon>
        <taxon>Chordata</taxon>
        <taxon>Craniata</taxon>
        <taxon>Vertebrata</taxon>
        <taxon>Euteleostomi</taxon>
        <taxon>Actinopterygii</taxon>
        <taxon>Neopterygii</taxon>
        <taxon>Teleostei</taxon>
        <taxon>Neoteleostei</taxon>
        <taxon>Acanthomorphata</taxon>
        <taxon>Ovalentaria</taxon>
        <taxon>Atherinomorphae</taxon>
        <taxon>Cyprinodontiformes</taxon>
        <taxon>Goodeidae</taxon>
        <taxon>Crenichthys</taxon>
    </lineage>
</organism>
<evidence type="ECO:0000313" key="1">
    <source>
        <dbReference type="EMBL" id="KAK5602426.1"/>
    </source>
</evidence>
<dbReference type="AlphaFoldDB" id="A0AAV9QY46"/>
<gene>
    <name evidence="1" type="ORF">CRENBAI_012003</name>
</gene>
<dbReference type="EMBL" id="JAHHUM010002616">
    <property type="protein sequence ID" value="KAK5602426.1"/>
    <property type="molecule type" value="Genomic_DNA"/>
</dbReference>